<evidence type="ECO:0000313" key="1">
    <source>
        <dbReference type="EMBL" id="PWN47631.1"/>
    </source>
</evidence>
<dbReference type="Proteomes" id="UP000245626">
    <property type="component" value="Unassembled WGS sequence"/>
</dbReference>
<keyword evidence="2" id="KW-1185">Reference proteome</keyword>
<reference evidence="1 2" key="1">
    <citation type="journal article" date="2018" name="Mol. Biol. Evol.">
        <title>Broad Genomic Sampling Reveals a Smut Pathogenic Ancestry of the Fungal Clade Ustilaginomycotina.</title>
        <authorList>
            <person name="Kijpornyongpan T."/>
            <person name="Mondo S.J."/>
            <person name="Barry K."/>
            <person name="Sandor L."/>
            <person name="Lee J."/>
            <person name="Lipzen A."/>
            <person name="Pangilinan J."/>
            <person name="LaButti K."/>
            <person name="Hainaut M."/>
            <person name="Henrissat B."/>
            <person name="Grigoriev I.V."/>
            <person name="Spatafora J.W."/>
            <person name="Aime M.C."/>
        </authorList>
    </citation>
    <scope>NUCLEOTIDE SEQUENCE [LARGE SCALE GENOMIC DNA]</scope>
    <source>
        <strain evidence="1 2">SA 807</strain>
    </source>
</reference>
<protein>
    <submittedName>
        <fullName evidence="1">Uncharacterized protein</fullName>
    </submittedName>
</protein>
<dbReference type="EMBL" id="KZ820379">
    <property type="protein sequence ID" value="PWN47631.1"/>
    <property type="molecule type" value="Genomic_DNA"/>
</dbReference>
<proteinExistence type="predicted"/>
<accession>A0ACD0NPA4</accession>
<name>A0ACD0NPA4_9BASI</name>
<organism evidence="1 2">
    <name type="scientific">Violaceomyces palustris</name>
    <dbReference type="NCBI Taxonomy" id="1673888"/>
    <lineage>
        <taxon>Eukaryota</taxon>
        <taxon>Fungi</taxon>
        <taxon>Dikarya</taxon>
        <taxon>Basidiomycota</taxon>
        <taxon>Ustilaginomycotina</taxon>
        <taxon>Ustilaginomycetes</taxon>
        <taxon>Violaceomycetales</taxon>
        <taxon>Violaceomycetaceae</taxon>
        <taxon>Violaceomyces</taxon>
    </lineage>
</organism>
<sequence length="339" mass="38096">MSIWAIISIYPLLLLCAPSAILSIILVKTHQARFPPRPSSDSKGSGAGPGGGGKSGSNGGVESSPAQALNDSTQRPTKNKYIGSARPPLTPNPPNEGSIHYYENLRDIQNMMKMVTDAYDLIVPIVSYLNWSSYPRSLLVFQLSILATVAMFFLGPFIPLRLIMFLSVEGIFVMNHPWTLPALQGMSRRARKSKEGRMITNWLKEMGHVVREWVERDRLDDEVWEKGWRDVEMFEEVQLSRSFPNCHMVDSDFLFIHLPLPGSLHCIPCPSPTRMQFFDLKKSSRNQRFQATSTAGSKEVSGTWSAHNLTFGERKSWTKGSDGWSEENLQVTGYSVDIR</sequence>
<evidence type="ECO:0000313" key="2">
    <source>
        <dbReference type="Proteomes" id="UP000245626"/>
    </source>
</evidence>
<gene>
    <name evidence="1" type="ORF">IE53DRAFT_390242</name>
</gene>